<dbReference type="Pfam" id="PF24883">
    <property type="entry name" value="NPHP3_N"/>
    <property type="match status" value="1"/>
</dbReference>
<dbReference type="EMBL" id="ML119140">
    <property type="protein sequence ID" value="RPB10827.1"/>
    <property type="molecule type" value="Genomic_DNA"/>
</dbReference>
<evidence type="ECO:0000259" key="2">
    <source>
        <dbReference type="Pfam" id="PF24883"/>
    </source>
</evidence>
<keyword evidence="1" id="KW-0677">Repeat</keyword>
<dbReference type="Proteomes" id="UP000277580">
    <property type="component" value="Unassembled WGS sequence"/>
</dbReference>
<dbReference type="PANTHER" id="PTHR10039">
    <property type="entry name" value="AMELOGENIN"/>
    <property type="match status" value="1"/>
</dbReference>
<dbReference type="Gene3D" id="3.40.50.300">
    <property type="entry name" value="P-loop containing nucleotide triphosphate hydrolases"/>
    <property type="match status" value="1"/>
</dbReference>
<dbReference type="OrthoDB" id="448455at2759"/>
<proteinExistence type="predicted"/>
<name>A0A3N4KJT9_9PEZI</name>
<dbReference type="PANTHER" id="PTHR10039:SF15">
    <property type="entry name" value="NACHT DOMAIN-CONTAINING PROTEIN"/>
    <property type="match status" value="1"/>
</dbReference>
<reference evidence="3 4" key="1">
    <citation type="journal article" date="2018" name="Nat. Ecol. Evol.">
        <title>Pezizomycetes genomes reveal the molecular basis of ectomycorrhizal truffle lifestyle.</title>
        <authorList>
            <person name="Murat C."/>
            <person name="Payen T."/>
            <person name="Noel B."/>
            <person name="Kuo A."/>
            <person name="Morin E."/>
            <person name="Chen J."/>
            <person name="Kohler A."/>
            <person name="Krizsan K."/>
            <person name="Balestrini R."/>
            <person name="Da Silva C."/>
            <person name="Montanini B."/>
            <person name="Hainaut M."/>
            <person name="Levati E."/>
            <person name="Barry K.W."/>
            <person name="Belfiori B."/>
            <person name="Cichocki N."/>
            <person name="Clum A."/>
            <person name="Dockter R.B."/>
            <person name="Fauchery L."/>
            <person name="Guy J."/>
            <person name="Iotti M."/>
            <person name="Le Tacon F."/>
            <person name="Lindquist E.A."/>
            <person name="Lipzen A."/>
            <person name="Malagnac F."/>
            <person name="Mello A."/>
            <person name="Molinier V."/>
            <person name="Miyauchi S."/>
            <person name="Poulain J."/>
            <person name="Riccioni C."/>
            <person name="Rubini A."/>
            <person name="Sitrit Y."/>
            <person name="Splivallo R."/>
            <person name="Traeger S."/>
            <person name="Wang M."/>
            <person name="Zifcakova L."/>
            <person name="Wipf D."/>
            <person name="Zambonelli A."/>
            <person name="Paolocci F."/>
            <person name="Nowrousian M."/>
            <person name="Ottonello S."/>
            <person name="Baldrian P."/>
            <person name="Spatafora J.W."/>
            <person name="Henrissat B."/>
            <person name="Nagy L.G."/>
            <person name="Aury J.M."/>
            <person name="Wincker P."/>
            <person name="Grigoriev I.V."/>
            <person name="Bonfante P."/>
            <person name="Martin F.M."/>
        </authorList>
    </citation>
    <scope>NUCLEOTIDE SEQUENCE [LARGE SCALE GENOMIC DNA]</scope>
    <source>
        <strain evidence="3 4">CCBAS932</strain>
    </source>
</reference>
<dbReference type="AlphaFoldDB" id="A0A3N4KJT9"/>
<dbReference type="InParanoid" id="A0A3N4KJT9"/>
<dbReference type="InterPro" id="IPR027417">
    <property type="entry name" value="P-loop_NTPase"/>
</dbReference>
<evidence type="ECO:0000313" key="4">
    <source>
        <dbReference type="Proteomes" id="UP000277580"/>
    </source>
</evidence>
<dbReference type="InterPro" id="IPR056884">
    <property type="entry name" value="NPHP3-like_N"/>
</dbReference>
<accession>A0A3N4KJT9</accession>
<evidence type="ECO:0000256" key="1">
    <source>
        <dbReference type="ARBA" id="ARBA00022737"/>
    </source>
</evidence>
<gene>
    <name evidence="3" type="ORF">P167DRAFT_242091</name>
</gene>
<organism evidence="3 4">
    <name type="scientific">Morchella conica CCBAS932</name>
    <dbReference type="NCBI Taxonomy" id="1392247"/>
    <lineage>
        <taxon>Eukaryota</taxon>
        <taxon>Fungi</taxon>
        <taxon>Dikarya</taxon>
        <taxon>Ascomycota</taxon>
        <taxon>Pezizomycotina</taxon>
        <taxon>Pezizomycetes</taxon>
        <taxon>Pezizales</taxon>
        <taxon>Morchellaceae</taxon>
        <taxon>Morchella</taxon>
    </lineage>
</organism>
<dbReference type="STRING" id="1392247.A0A3N4KJT9"/>
<sequence>MHEVLRSRGKRPSLEELYEVLRVLLKHLSPGYNRVFLIFDALDECHQGNQRKDLLPLFHRLVADGASIFITSRYYPEDIQESFKFSERVELAAKEMDIRTYIQEKIDENPGSKRRIGDDNDFKEEILSELSSCAKGM</sequence>
<evidence type="ECO:0000313" key="3">
    <source>
        <dbReference type="EMBL" id="RPB10827.1"/>
    </source>
</evidence>
<feature type="domain" description="Nephrocystin 3-like N-terminal" evidence="2">
    <location>
        <begin position="11"/>
        <end position="73"/>
    </location>
</feature>
<protein>
    <recommendedName>
        <fullName evidence="2">Nephrocystin 3-like N-terminal domain-containing protein</fullName>
    </recommendedName>
</protein>
<keyword evidence="4" id="KW-1185">Reference proteome</keyword>